<keyword evidence="1" id="KW-0472">Membrane</keyword>
<proteinExistence type="predicted"/>
<evidence type="ECO:0000313" key="3">
    <source>
        <dbReference type="Proteomes" id="UP000176005"/>
    </source>
</evidence>
<dbReference type="Proteomes" id="UP000176005">
    <property type="component" value="Unassembled WGS sequence"/>
</dbReference>
<accession>A0A1E7KT82</accession>
<keyword evidence="1" id="KW-1133">Transmembrane helix</keyword>
<keyword evidence="3" id="KW-1185">Reference proteome</keyword>
<gene>
    <name evidence="2" type="ORF">AN218_29640</name>
</gene>
<reference evidence="2 3" key="1">
    <citation type="journal article" date="2016" name="Front. Microbiol.">
        <title>Comparative Genomics Analysis of Streptomyces Species Reveals Their Adaptation to the Marine Environment and Their Diversity at the Genomic Level.</title>
        <authorList>
            <person name="Tian X."/>
            <person name="Zhang Z."/>
            <person name="Yang T."/>
            <person name="Chen M."/>
            <person name="Li J."/>
            <person name="Chen F."/>
            <person name="Yang J."/>
            <person name="Li W."/>
            <person name="Zhang B."/>
            <person name="Zhang Z."/>
            <person name="Wu J."/>
            <person name="Zhang C."/>
            <person name="Long L."/>
            <person name="Xiao J."/>
        </authorList>
    </citation>
    <scope>NUCLEOTIDE SEQUENCE [LARGE SCALE GENOMIC DNA]</scope>
    <source>
        <strain evidence="2 3">SCSIO 10429</strain>
    </source>
</reference>
<evidence type="ECO:0000256" key="1">
    <source>
        <dbReference type="SAM" id="Phobius"/>
    </source>
</evidence>
<comment type="caution">
    <text evidence="2">The sequence shown here is derived from an EMBL/GenBank/DDBJ whole genome shotgun (WGS) entry which is preliminary data.</text>
</comment>
<protein>
    <submittedName>
        <fullName evidence="2">Hydrophobic protein</fullName>
    </submittedName>
</protein>
<dbReference type="PATRIC" id="fig|518642.10.peg.657"/>
<organism evidence="2 3">
    <name type="scientific">Streptomyces nanshensis</name>
    <dbReference type="NCBI Taxonomy" id="518642"/>
    <lineage>
        <taxon>Bacteria</taxon>
        <taxon>Bacillati</taxon>
        <taxon>Actinomycetota</taxon>
        <taxon>Actinomycetes</taxon>
        <taxon>Kitasatosporales</taxon>
        <taxon>Streptomycetaceae</taxon>
        <taxon>Streptomyces</taxon>
    </lineage>
</organism>
<name>A0A1E7KT82_9ACTN</name>
<evidence type="ECO:0000313" key="2">
    <source>
        <dbReference type="EMBL" id="OEV07126.1"/>
    </source>
</evidence>
<feature type="transmembrane region" description="Helical" evidence="1">
    <location>
        <begin position="30"/>
        <end position="48"/>
    </location>
</feature>
<dbReference type="RefSeq" id="WP_070020161.1">
    <property type="nucleotide sequence ID" value="NZ_LJGW01000552.1"/>
</dbReference>
<dbReference type="AlphaFoldDB" id="A0A1E7KT82"/>
<keyword evidence="1" id="KW-0812">Transmembrane</keyword>
<sequence>MVPVLLVLLLALILFGAGFALKALWWIAVAVLVIWLLGFLLRTTNAAGTKARWYRW</sequence>
<dbReference type="EMBL" id="LJGW01000552">
    <property type="protein sequence ID" value="OEV07126.1"/>
    <property type="molecule type" value="Genomic_DNA"/>
</dbReference>